<organism evidence="2 3">
    <name type="scientific">Roridomyces roridus</name>
    <dbReference type="NCBI Taxonomy" id="1738132"/>
    <lineage>
        <taxon>Eukaryota</taxon>
        <taxon>Fungi</taxon>
        <taxon>Dikarya</taxon>
        <taxon>Basidiomycota</taxon>
        <taxon>Agaricomycotina</taxon>
        <taxon>Agaricomycetes</taxon>
        <taxon>Agaricomycetidae</taxon>
        <taxon>Agaricales</taxon>
        <taxon>Marasmiineae</taxon>
        <taxon>Mycenaceae</taxon>
        <taxon>Roridomyces</taxon>
    </lineage>
</organism>
<reference evidence="2" key="1">
    <citation type="submission" date="2023-03" db="EMBL/GenBank/DDBJ databases">
        <title>Massive genome expansion in bonnet fungi (Mycena s.s.) driven by repeated elements and novel gene families across ecological guilds.</title>
        <authorList>
            <consortium name="Lawrence Berkeley National Laboratory"/>
            <person name="Harder C.B."/>
            <person name="Miyauchi S."/>
            <person name="Viragh M."/>
            <person name="Kuo A."/>
            <person name="Thoen E."/>
            <person name="Andreopoulos B."/>
            <person name="Lu D."/>
            <person name="Skrede I."/>
            <person name="Drula E."/>
            <person name="Henrissat B."/>
            <person name="Morin E."/>
            <person name="Kohler A."/>
            <person name="Barry K."/>
            <person name="LaButti K."/>
            <person name="Morin E."/>
            <person name="Salamov A."/>
            <person name="Lipzen A."/>
            <person name="Mereny Z."/>
            <person name="Hegedus B."/>
            <person name="Baldrian P."/>
            <person name="Stursova M."/>
            <person name="Weitz H."/>
            <person name="Taylor A."/>
            <person name="Grigoriev I.V."/>
            <person name="Nagy L.G."/>
            <person name="Martin F."/>
            <person name="Kauserud H."/>
        </authorList>
    </citation>
    <scope>NUCLEOTIDE SEQUENCE</scope>
    <source>
        <strain evidence="2">9284</strain>
    </source>
</reference>
<dbReference type="AlphaFoldDB" id="A0AAD7B2B0"/>
<comment type="caution">
    <text evidence="2">The sequence shown here is derived from an EMBL/GenBank/DDBJ whole genome shotgun (WGS) entry which is preliminary data.</text>
</comment>
<protein>
    <submittedName>
        <fullName evidence="2">Uncharacterized protein</fullName>
    </submittedName>
</protein>
<feature type="region of interest" description="Disordered" evidence="1">
    <location>
        <begin position="179"/>
        <end position="202"/>
    </location>
</feature>
<feature type="compositionally biased region" description="Polar residues" evidence="1">
    <location>
        <begin position="181"/>
        <end position="202"/>
    </location>
</feature>
<dbReference type="EMBL" id="JARKIF010000043">
    <property type="protein sequence ID" value="KAJ7608677.1"/>
    <property type="molecule type" value="Genomic_DNA"/>
</dbReference>
<evidence type="ECO:0000256" key="1">
    <source>
        <dbReference type="SAM" id="MobiDB-lite"/>
    </source>
</evidence>
<dbReference type="Proteomes" id="UP001221142">
    <property type="component" value="Unassembled WGS sequence"/>
</dbReference>
<name>A0AAD7B2B0_9AGAR</name>
<proteinExistence type="predicted"/>
<gene>
    <name evidence="2" type="ORF">FB45DRAFT_378684</name>
</gene>
<feature type="region of interest" description="Disordered" evidence="1">
    <location>
        <begin position="105"/>
        <end position="132"/>
    </location>
</feature>
<evidence type="ECO:0000313" key="2">
    <source>
        <dbReference type="EMBL" id="KAJ7608677.1"/>
    </source>
</evidence>
<keyword evidence="3" id="KW-1185">Reference proteome</keyword>
<sequence length="239" mass="26224">MSQVILTEKMMTAVWRRATLNGHPAAVANAKDNLNSFYCYVGALSSSGLDPRLRILDQLFDSLIKVALAARKAYFGAKYRVREPKLDDQNPVCISMRHLAKVQRLSDTQGTGVGTREGSEEEESEESGSAQKSSLEALAFVAAISLKLELQMNGAGPSSLPPTPYPTTPRYMVHANRFSKTEPQGTSPASSSAETPWSQKSWNSGSSCITIRSTCAHFWPDHVSPLRLPVRDDDEDVFM</sequence>
<accession>A0AAD7B2B0</accession>
<evidence type="ECO:0000313" key="3">
    <source>
        <dbReference type="Proteomes" id="UP001221142"/>
    </source>
</evidence>